<organism evidence="2 3">
    <name type="scientific">Sphaerimonospora thailandensis</name>
    <dbReference type="NCBI Taxonomy" id="795644"/>
    <lineage>
        <taxon>Bacteria</taxon>
        <taxon>Bacillati</taxon>
        <taxon>Actinomycetota</taxon>
        <taxon>Actinomycetes</taxon>
        <taxon>Streptosporangiales</taxon>
        <taxon>Streptosporangiaceae</taxon>
        <taxon>Sphaerimonospora</taxon>
    </lineage>
</organism>
<dbReference type="AlphaFoldDB" id="A0A8J3W008"/>
<dbReference type="EMBL" id="BOOG01000022">
    <property type="protein sequence ID" value="GIH70396.1"/>
    <property type="molecule type" value="Genomic_DNA"/>
</dbReference>
<feature type="signal peptide" evidence="1">
    <location>
        <begin position="1"/>
        <end position="27"/>
    </location>
</feature>
<comment type="caution">
    <text evidence="2">The sequence shown here is derived from an EMBL/GenBank/DDBJ whole genome shotgun (WGS) entry which is preliminary data.</text>
</comment>
<dbReference type="Proteomes" id="UP000610966">
    <property type="component" value="Unassembled WGS sequence"/>
</dbReference>
<accession>A0A8J3W008</accession>
<gene>
    <name evidence="2" type="ORF">Mth01_26490</name>
</gene>
<proteinExistence type="predicted"/>
<evidence type="ECO:0000256" key="1">
    <source>
        <dbReference type="SAM" id="SignalP"/>
    </source>
</evidence>
<keyword evidence="1" id="KW-0732">Signal</keyword>
<reference evidence="2" key="1">
    <citation type="submission" date="2021-01" db="EMBL/GenBank/DDBJ databases">
        <title>Whole genome shotgun sequence of Sphaerimonospora thailandensis NBRC 107569.</title>
        <authorList>
            <person name="Komaki H."/>
            <person name="Tamura T."/>
        </authorList>
    </citation>
    <scope>NUCLEOTIDE SEQUENCE</scope>
    <source>
        <strain evidence="2">NBRC 107569</strain>
    </source>
</reference>
<evidence type="ECO:0000313" key="2">
    <source>
        <dbReference type="EMBL" id="GIH70396.1"/>
    </source>
</evidence>
<keyword evidence="3" id="KW-1185">Reference proteome</keyword>
<dbReference type="RefSeq" id="WP_204016120.1">
    <property type="nucleotide sequence ID" value="NZ_BOOG01000022.1"/>
</dbReference>
<evidence type="ECO:0000313" key="3">
    <source>
        <dbReference type="Proteomes" id="UP000610966"/>
    </source>
</evidence>
<protein>
    <recommendedName>
        <fullName evidence="4">Lipoprotein</fullName>
    </recommendedName>
</protein>
<sequence length="285" mass="30189">MRRLIATLACTAAVGAVAPALATPAYAQAPAADPVIALKKQFVTGHGVAFSERTTIGDGDYSTVMVRRTGKFQFGKRGVAASDISTKFNLTARQREDLSEEVRDFFAPEQTIRVGTTAYFKGGFFGSFLPADKTWLKIPGGPQAGVVGTMGQIIGVTEPETLKTLLAHGKKVSGGYSGTTTYGELWKVSKWFRGALFDQKPKAAQSKTKVTWKLFTNAKGVVTRVVSSHSGSASGLSGSKLTTDTVFTGWGRTVSIKAPAAKDVVSITDLDLDAEDTSIPSVTLN</sequence>
<feature type="chain" id="PRO_5035231866" description="Lipoprotein" evidence="1">
    <location>
        <begin position="28"/>
        <end position="285"/>
    </location>
</feature>
<name>A0A8J3W008_9ACTN</name>
<evidence type="ECO:0008006" key="4">
    <source>
        <dbReference type="Google" id="ProtNLM"/>
    </source>
</evidence>